<sequence length="224" mass="25358">MLIHADFSQAVIIKPENYHWVKSPRGEVDRVMLDRIGDEVARATSLVKYAPHTTFPEHRHHHGEEILVLSGVFTENQNQHYPAGWYLRSPHQSGHQPSSEEGALIFVKLMQIPTSETQTLRINTNDPAQWQKIDSRLICTLIDASYEHTYLEKLKPQQLFIEEAEGGIEILITQGQLVDKEMVFDAGTWIRLPPKTLAYFQAGLSGASLYVKTGHLASAIAEYN</sequence>
<dbReference type="InterPro" id="IPR014710">
    <property type="entry name" value="RmlC-like_jellyroll"/>
</dbReference>
<dbReference type="CDD" id="cd20303">
    <property type="entry name" value="cupin_ChrR_1"/>
    <property type="match status" value="1"/>
</dbReference>
<evidence type="ECO:0000313" key="2">
    <source>
        <dbReference type="EMBL" id="EXB05889.1"/>
    </source>
</evidence>
<reference evidence="2 3" key="1">
    <citation type="submission" date="2014-02" db="EMBL/GenBank/DDBJ databases">
        <title>Comparative genomics and transcriptomics to identify genetic mechanisms underlying the emergence of carbapenem resistant Acinetobacter baumannii (CRAb).</title>
        <authorList>
            <person name="Harris A.D."/>
            <person name="Johnson K.J."/>
            <person name="George J."/>
            <person name="Shefchek K."/>
            <person name="Daugherty S.C."/>
            <person name="Parankush S."/>
            <person name="Sadzewicz L."/>
            <person name="Tallon L."/>
            <person name="Sengamalay N."/>
            <person name="Hazen T.H."/>
            <person name="Rasko D.A."/>
        </authorList>
    </citation>
    <scope>NUCLEOTIDE SEQUENCE [LARGE SCALE GENOMIC DNA]</scope>
    <source>
        <strain evidence="2 3">1295743</strain>
    </source>
</reference>
<dbReference type="InterPro" id="IPR011051">
    <property type="entry name" value="RmlC_Cupin_sf"/>
</dbReference>
<dbReference type="RefSeq" id="WP_000905136.1">
    <property type="nucleotide sequence ID" value="NZ_JEWH01000019.1"/>
</dbReference>
<dbReference type="SUPFAM" id="SSF51182">
    <property type="entry name" value="RmlC-like cupins"/>
    <property type="match status" value="2"/>
</dbReference>
<proteinExistence type="predicted"/>
<dbReference type="Gene3D" id="2.60.120.10">
    <property type="entry name" value="Jelly Rolls"/>
    <property type="match status" value="1"/>
</dbReference>
<name>A0A009IMD2_ACIB9</name>
<dbReference type="Proteomes" id="UP000020595">
    <property type="component" value="Unassembled WGS sequence"/>
</dbReference>
<evidence type="ECO:0000313" key="3">
    <source>
        <dbReference type="Proteomes" id="UP000020595"/>
    </source>
</evidence>
<dbReference type="AlphaFoldDB" id="A0A009IMD2"/>
<gene>
    <name evidence="2" type="ORF">J512_1839</name>
</gene>
<comment type="caution">
    <text evidence="2">The sequence shown here is derived from an EMBL/GenBank/DDBJ whole genome shotgun (WGS) entry which is preliminary data.</text>
</comment>
<organism evidence="2 3">
    <name type="scientific">Acinetobacter baumannii (strain 1295743)</name>
    <dbReference type="NCBI Taxonomy" id="1310613"/>
    <lineage>
        <taxon>Bacteria</taxon>
        <taxon>Pseudomonadati</taxon>
        <taxon>Pseudomonadota</taxon>
        <taxon>Gammaproteobacteria</taxon>
        <taxon>Moraxellales</taxon>
        <taxon>Moraxellaceae</taxon>
        <taxon>Acinetobacter</taxon>
        <taxon>Acinetobacter calcoaceticus/baumannii complex</taxon>
    </lineage>
</organism>
<feature type="domain" description="ChrR-like cupin" evidence="1">
    <location>
        <begin position="9"/>
        <end position="112"/>
    </location>
</feature>
<evidence type="ECO:0000259" key="1">
    <source>
        <dbReference type="Pfam" id="PF12973"/>
    </source>
</evidence>
<dbReference type="EMBL" id="JEWH01000019">
    <property type="protein sequence ID" value="EXB05889.1"/>
    <property type="molecule type" value="Genomic_DNA"/>
</dbReference>
<dbReference type="InterPro" id="IPR025979">
    <property type="entry name" value="ChrR-like_cupin_dom"/>
</dbReference>
<protein>
    <submittedName>
        <fullName evidence="2">Anti-ECFsigma factor, ChrR</fullName>
    </submittedName>
</protein>
<accession>A0A009IMD2</accession>
<dbReference type="PATRIC" id="fig|1310613.3.peg.1763"/>
<dbReference type="Pfam" id="PF12973">
    <property type="entry name" value="Cupin_7"/>
    <property type="match status" value="1"/>
</dbReference>